<accession>A0A160TVS7</accession>
<reference evidence="1" key="1">
    <citation type="submission" date="2015-10" db="EMBL/GenBank/DDBJ databases">
        <authorList>
            <person name="Gilbert D.G."/>
        </authorList>
    </citation>
    <scope>NUCLEOTIDE SEQUENCE</scope>
</reference>
<gene>
    <name evidence="1" type="ORF">MGWOODY_XGa1881</name>
</gene>
<dbReference type="EMBL" id="CZRL01000106">
    <property type="protein sequence ID" value="CUS54891.1"/>
    <property type="molecule type" value="Genomic_DNA"/>
</dbReference>
<name>A0A160TVS7_9ZZZZ</name>
<proteinExistence type="predicted"/>
<protein>
    <submittedName>
        <fullName evidence="1">Uncharacterized protein</fullName>
    </submittedName>
</protein>
<evidence type="ECO:0000313" key="1">
    <source>
        <dbReference type="EMBL" id="CUS54891.1"/>
    </source>
</evidence>
<dbReference type="AlphaFoldDB" id="A0A160TVS7"/>
<sequence length="37" mass="4276">MPTGLSTQEHIYFDDSSDYYTVHPDEQIRTGTETVIK</sequence>
<organism evidence="1">
    <name type="scientific">hydrothermal vent metagenome</name>
    <dbReference type="NCBI Taxonomy" id="652676"/>
    <lineage>
        <taxon>unclassified sequences</taxon>
        <taxon>metagenomes</taxon>
        <taxon>ecological metagenomes</taxon>
    </lineage>
</organism>